<organism evidence="2 3">
    <name type="scientific">Alternaria alternata</name>
    <name type="common">Alternaria rot fungus</name>
    <name type="synonym">Torula alternata</name>
    <dbReference type="NCBI Taxonomy" id="5599"/>
    <lineage>
        <taxon>Eukaryota</taxon>
        <taxon>Fungi</taxon>
        <taxon>Dikarya</taxon>
        <taxon>Ascomycota</taxon>
        <taxon>Pezizomycotina</taxon>
        <taxon>Dothideomycetes</taxon>
        <taxon>Pleosporomycetidae</taxon>
        <taxon>Pleosporales</taxon>
        <taxon>Pleosporineae</taxon>
        <taxon>Pleosporaceae</taxon>
        <taxon>Alternaria</taxon>
        <taxon>Alternaria sect. Alternaria</taxon>
        <taxon>Alternaria alternata complex</taxon>
    </lineage>
</organism>
<proteinExistence type="predicted"/>
<dbReference type="VEuPathDB" id="FungiDB:CC77DRAFT_983379"/>
<protein>
    <submittedName>
        <fullName evidence="2">Uncharacterized protein</fullName>
    </submittedName>
</protein>
<name>A0A177DZC5_ALTAL</name>
<evidence type="ECO:0000313" key="3">
    <source>
        <dbReference type="Proteomes" id="UP000077248"/>
    </source>
</evidence>
<sequence length="416" mass="45680">MSLISSPSCTSQDIQAMVVATSVSRNISSGNAVQINGPVADKVYNLNFKTLVVSPDCKCGWGTEIVSSGNESALPSRCAAKMPNKSKVLKTPSSSKVSGKFTVQLPAEVFAVLAAIQATTQLVEQAFRIVDRLRKAHSRQKALADVLTRHRSELESIKAIIGIIDDEEDLQIPTVATELVRLQGVQVRLAELLENLDPKMTSKMNQIARQLTSGSADEKKLGDIMDELVQVKTMLVLRIQVAHVGVIRTIGKEAVVNAEAIQRIDEYLREHVHNCEGLKIAKLLKGRRPSNDGTVPLTLADLKALNNEANGEGEDSGDETLVDDSETSPRDLPVKTERIITRNIARNQALQINAAVIEDLWKDVNHLKIHDNVAEDESTQVNYAMNREVFSMLFEQRNKVVAAPRQRTAVRAKRAS</sequence>
<feature type="compositionally biased region" description="Acidic residues" evidence="1">
    <location>
        <begin position="311"/>
        <end position="326"/>
    </location>
</feature>
<dbReference type="Proteomes" id="UP000077248">
    <property type="component" value="Unassembled WGS sequence"/>
</dbReference>
<keyword evidence="3" id="KW-1185">Reference proteome</keyword>
<accession>A0A177DZC5</accession>
<dbReference type="AlphaFoldDB" id="A0A177DZC5"/>
<evidence type="ECO:0000256" key="1">
    <source>
        <dbReference type="SAM" id="MobiDB-lite"/>
    </source>
</evidence>
<feature type="region of interest" description="Disordered" evidence="1">
    <location>
        <begin position="308"/>
        <end position="332"/>
    </location>
</feature>
<evidence type="ECO:0000313" key="2">
    <source>
        <dbReference type="EMBL" id="OAG24139.1"/>
    </source>
</evidence>
<dbReference type="EMBL" id="KV441472">
    <property type="protein sequence ID" value="OAG24139.1"/>
    <property type="molecule type" value="Genomic_DNA"/>
</dbReference>
<gene>
    <name evidence="2" type="ORF">CC77DRAFT_983379</name>
</gene>
<dbReference type="RefSeq" id="XP_018389560.1">
    <property type="nucleotide sequence ID" value="XM_018536143.1"/>
</dbReference>
<dbReference type="KEGG" id="aalt:CC77DRAFT_983379"/>
<dbReference type="GeneID" id="29121737"/>
<reference evidence="2 3" key="1">
    <citation type="submission" date="2016-05" db="EMBL/GenBank/DDBJ databases">
        <title>Comparative analysis of secretome profiles of manganese(II)-oxidizing ascomycete fungi.</title>
        <authorList>
            <consortium name="DOE Joint Genome Institute"/>
            <person name="Zeiner C.A."/>
            <person name="Purvine S.O."/>
            <person name="Zink E.M."/>
            <person name="Wu S."/>
            <person name="Pasa-Tolic L."/>
            <person name="Chaput D.L."/>
            <person name="Haridas S."/>
            <person name="Grigoriev I.V."/>
            <person name="Santelli C.M."/>
            <person name="Hansel C.M."/>
        </authorList>
    </citation>
    <scope>NUCLEOTIDE SEQUENCE [LARGE SCALE GENOMIC DNA]</scope>
    <source>
        <strain evidence="2 3">SRC1lrK2f</strain>
    </source>
</reference>